<evidence type="ECO:0000256" key="5">
    <source>
        <dbReference type="ARBA" id="ARBA00023136"/>
    </source>
</evidence>
<sequence length="1278" mass="138846">MTTKWNDLDDDDWQDMPVIHSTGTSVSSLRHCDDYDDDVRAPHCRNAQWSHHRILPTTVQRHDAWIAPSSSSASTSSSHHSNGPGPSASASTASMIAGGAGGGNATGKLIDVDSGGQAWKEKEQLDEMDYTRLELDDDPDEDEISMRTQYLFNQDKGMTPLSQMQTTKTLLTEGQRIAYVGLCRLVAREMVQTLVLASKGAPELAPARESCKTWSNKIMGRLYRHMEVDGAGQSANKLKKVELLLPRTHPGYGPTEQRMIEQLAEHGVTAEDLTPSLMSTYTVTNPEYDPEAAQAEEEKLEQQRREHEAEQEEERKRAQEEETRRKKEEEEARRKAQEEEQAEAERLEIEAEATRQEHLRVEREGRVAREVAKLERRASLARRDPLAFAEEFGSPVSSPTRISRSSSAHSLRSLGSPKALSPRFSPPGSPSSRQRAFEGAEGDIGGALDSPTTRSRTTTADSEVNDAPSASSPPPPNLPSQTVAAGAPAIALVAPDENEAVPIEEPSSPSLSMHQPDNFLQPMPSSLPGVTTKLSTADKEITLDIRWTILCDLFLSLIADSVYDARSRVLLCMIADKLGLEWIDVVRFERRLTEALEIQENVKQKEHLEVLEERRVKGQNKRYVMMGLATLGGGLVIGLSAGLLAPVIGAGLGAALTTVGVSGTTGFLAGAGGAAIISSGATLTGATIGGKAMAKRTRHVKTFEFLPLHNNKRVNFLITIPGFMNGPLDDVRLPFSPLDPLMGDVFSVLWEPEMMGDTGNALKILSTEVLTQAGQQVLALTVMTALMSALQWPMMLTKLSYLIDNPWSNALDRARQAGAVLADILINRQLGVRPVSLVGFSLGARVIFYALVELAKANAFGVVQEVYLFGATVTASMKVWRQVRGIVAGRFVNAFAMNDWVLGYLFRATSGGLQTVAGLRPIEHVPDLENVDITDILMGHMSYRTLMPTLLKYVGFKVTADHFDEPEEMELDAPDREVLTATEEQERLERKSRKKVLGLFSRSKKSAPTNSVPMSRAQSKDEYDDLPPRLSSSSSTSVDRASSDTGDIGVGDLTSKRANRCSLSISTVDGSDSTHDGDSPALSEPSTTAAPAVPSGFDLNKIRAEVAQLPAGSPSSPSSSPSTPFPPHSRTRTTESEGTDAPSPAIEIALSRPQTDLTNLDTTLDPRELLRRRWADESTTPSSLDPAPPVLLEDQGWGSPTTPIVRRTSLAASEPTITFANDLSGELMSQWTMQTPPKTVSTNGRDEKVVPDPAGTPFVWGGTAGSNASTVSFRENPW</sequence>
<comment type="similarity">
    <text evidence="2">Belongs to the TMCO4 family.</text>
</comment>
<dbReference type="Proteomes" id="UP000249464">
    <property type="component" value="Unassembled WGS sequence"/>
</dbReference>
<keyword evidence="3 7" id="KW-0812">Transmembrane</keyword>
<dbReference type="AlphaFoldDB" id="A0A2X0M8L6"/>
<feature type="compositionally biased region" description="Basic and acidic residues" evidence="6">
    <location>
        <begin position="973"/>
        <end position="989"/>
    </location>
</feature>
<dbReference type="InterPro" id="IPR029058">
    <property type="entry name" value="AB_hydrolase_fold"/>
</dbReference>
<dbReference type="GO" id="GO:0016020">
    <property type="term" value="C:membrane"/>
    <property type="evidence" value="ECO:0007669"/>
    <property type="project" value="UniProtKB-SubCell"/>
</dbReference>
<organism evidence="8 9">
    <name type="scientific">Microbotryum silenes-dioicae</name>
    <dbReference type="NCBI Taxonomy" id="796604"/>
    <lineage>
        <taxon>Eukaryota</taxon>
        <taxon>Fungi</taxon>
        <taxon>Dikarya</taxon>
        <taxon>Basidiomycota</taxon>
        <taxon>Pucciniomycotina</taxon>
        <taxon>Microbotryomycetes</taxon>
        <taxon>Microbotryales</taxon>
        <taxon>Microbotryaceae</taxon>
        <taxon>Microbotryum</taxon>
    </lineage>
</organism>
<feature type="compositionally biased region" description="Basic and acidic residues" evidence="6">
    <location>
        <begin position="1164"/>
        <end position="1176"/>
    </location>
</feature>
<feature type="transmembrane region" description="Helical" evidence="7">
    <location>
        <begin position="623"/>
        <end position="647"/>
    </location>
</feature>
<evidence type="ECO:0000256" key="2">
    <source>
        <dbReference type="ARBA" id="ARBA00009824"/>
    </source>
</evidence>
<feature type="compositionally biased region" description="Polar residues" evidence="6">
    <location>
        <begin position="1061"/>
        <end position="1071"/>
    </location>
</feature>
<dbReference type="PANTHER" id="PTHR17920:SF3">
    <property type="entry name" value="TRANSMEMBRANE AND COILED-COIL DOMAIN-CONTAINING PROTEIN 4"/>
    <property type="match status" value="1"/>
</dbReference>
<feature type="region of interest" description="Disordered" evidence="6">
    <location>
        <begin position="967"/>
        <end position="1199"/>
    </location>
</feature>
<evidence type="ECO:0000256" key="6">
    <source>
        <dbReference type="SAM" id="MobiDB-lite"/>
    </source>
</evidence>
<evidence type="ECO:0000256" key="1">
    <source>
        <dbReference type="ARBA" id="ARBA00004141"/>
    </source>
</evidence>
<comment type="subcellular location">
    <subcellularLocation>
        <location evidence="1">Membrane</location>
        <topology evidence="1">Multi-pass membrane protein</topology>
    </subcellularLocation>
</comment>
<reference evidence="8 9" key="1">
    <citation type="submission" date="2016-11" db="EMBL/GenBank/DDBJ databases">
        <authorList>
            <person name="Jaros S."/>
            <person name="Januszkiewicz K."/>
            <person name="Wedrychowicz H."/>
        </authorList>
    </citation>
    <scope>NUCLEOTIDE SEQUENCE [LARGE SCALE GENOMIC DNA]</scope>
</reference>
<feature type="region of interest" description="Disordered" evidence="6">
    <location>
        <begin position="1235"/>
        <end position="1278"/>
    </location>
</feature>
<feature type="region of interest" description="Disordered" evidence="6">
    <location>
        <begin position="67"/>
        <end position="96"/>
    </location>
</feature>
<evidence type="ECO:0000256" key="7">
    <source>
        <dbReference type="SAM" id="Phobius"/>
    </source>
</evidence>
<keyword evidence="4 7" id="KW-1133">Transmembrane helix</keyword>
<gene>
    <name evidence="8" type="primary">BQ5605_C001g00778</name>
    <name evidence="8" type="ORF">BQ5605_C001G00778</name>
</gene>
<evidence type="ECO:0000256" key="4">
    <source>
        <dbReference type="ARBA" id="ARBA00022989"/>
    </source>
</evidence>
<dbReference type="InterPro" id="IPR007941">
    <property type="entry name" value="DUF726"/>
</dbReference>
<feature type="compositionally biased region" description="Low complexity" evidence="6">
    <location>
        <begin position="394"/>
        <end position="423"/>
    </location>
</feature>
<feature type="compositionally biased region" description="Low complexity" evidence="6">
    <location>
        <begin position="1113"/>
        <end position="1122"/>
    </location>
</feature>
<keyword evidence="5 7" id="KW-0472">Membrane</keyword>
<evidence type="ECO:0000313" key="8">
    <source>
        <dbReference type="EMBL" id="SGY49415.1"/>
    </source>
</evidence>
<feature type="compositionally biased region" description="Low complexity" evidence="6">
    <location>
        <begin position="1028"/>
        <end position="1045"/>
    </location>
</feature>
<accession>A0A2X0M8L6</accession>
<evidence type="ECO:0000313" key="9">
    <source>
        <dbReference type="Proteomes" id="UP000249464"/>
    </source>
</evidence>
<feature type="region of interest" description="Disordered" evidence="6">
    <location>
        <begin position="292"/>
        <end position="482"/>
    </location>
</feature>
<name>A0A2X0M8L6_9BASI</name>
<keyword evidence="9" id="KW-1185">Reference proteome</keyword>
<dbReference type="SUPFAM" id="SSF53474">
    <property type="entry name" value="alpha/beta-Hydrolases"/>
    <property type="match status" value="1"/>
</dbReference>
<feature type="compositionally biased region" description="Polar residues" evidence="6">
    <location>
        <begin position="1006"/>
        <end position="1017"/>
    </location>
</feature>
<feature type="transmembrane region" description="Helical" evidence="7">
    <location>
        <begin position="667"/>
        <end position="688"/>
    </location>
</feature>
<feature type="compositionally biased region" description="Polar residues" evidence="6">
    <location>
        <begin position="1265"/>
        <end position="1278"/>
    </location>
</feature>
<feature type="compositionally biased region" description="Polar residues" evidence="6">
    <location>
        <begin position="450"/>
        <end position="462"/>
    </location>
</feature>
<protein>
    <submittedName>
        <fullName evidence="8">BQ5605_C001g00778 protein</fullName>
    </submittedName>
</protein>
<dbReference type="PANTHER" id="PTHR17920">
    <property type="entry name" value="TRANSMEMBRANE AND COILED-COIL DOMAIN-CONTAINING PROTEIN 4 TMCO4"/>
    <property type="match status" value="1"/>
</dbReference>
<feature type="compositionally biased region" description="Basic and acidic residues" evidence="6">
    <location>
        <begin position="296"/>
        <end position="385"/>
    </location>
</feature>
<evidence type="ECO:0000256" key="3">
    <source>
        <dbReference type="ARBA" id="ARBA00022692"/>
    </source>
</evidence>
<dbReference type="EMBL" id="FQNC01000043">
    <property type="protein sequence ID" value="SGY49415.1"/>
    <property type="molecule type" value="Genomic_DNA"/>
</dbReference>
<proteinExistence type="inferred from homology"/>
<dbReference type="Pfam" id="PF05277">
    <property type="entry name" value="DUF726"/>
    <property type="match status" value="1"/>
</dbReference>